<dbReference type="CDD" id="cd01557">
    <property type="entry name" value="BCAT_beta_family"/>
    <property type="match status" value="1"/>
</dbReference>
<dbReference type="GO" id="GO:0005739">
    <property type="term" value="C:mitochondrion"/>
    <property type="evidence" value="ECO:0007669"/>
    <property type="project" value="TreeGrafter"/>
</dbReference>
<dbReference type="PROSITE" id="PS50890">
    <property type="entry name" value="PUA"/>
    <property type="match status" value="1"/>
</dbReference>
<accession>A0A4Q4MZH8</accession>
<comment type="catalytic activity">
    <reaction evidence="9">
        <text>L-leucine + 2-oxoglutarate = 4-methyl-2-oxopentanoate + L-glutamate</text>
        <dbReference type="Rhea" id="RHEA:18321"/>
        <dbReference type="ChEBI" id="CHEBI:16810"/>
        <dbReference type="ChEBI" id="CHEBI:17865"/>
        <dbReference type="ChEBI" id="CHEBI:29985"/>
        <dbReference type="ChEBI" id="CHEBI:57427"/>
        <dbReference type="EC" id="2.6.1.42"/>
    </reaction>
</comment>
<evidence type="ECO:0000256" key="7">
    <source>
        <dbReference type="RuleBase" id="RU004106"/>
    </source>
</evidence>
<dbReference type="GO" id="GO:0009099">
    <property type="term" value="P:L-valine biosynthetic process"/>
    <property type="evidence" value="ECO:0007669"/>
    <property type="project" value="TreeGrafter"/>
</dbReference>
<evidence type="ECO:0000256" key="8">
    <source>
        <dbReference type="RuleBase" id="RU004516"/>
    </source>
</evidence>
<dbReference type="Gene3D" id="3.30.470.10">
    <property type="match status" value="1"/>
</dbReference>
<dbReference type="InterPro" id="IPR018300">
    <property type="entry name" value="Aminotrans_IV_CS"/>
</dbReference>
<name>A0A4Q4MZH8_ALTAL</name>
<dbReference type="InterPro" id="IPR043131">
    <property type="entry name" value="BCAT-like_N"/>
</dbReference>
<keyword evidence="9" id="KW-0028">Amino-acid biosynthesis</keyword>
<dbReference type="FunFam" id="3.30.470.10:FF:000012">
    <property type="entry name" value="Branched-chain-amino-acid aminotransferase"/>
    <property type="match status" value="1"/>
</dbReference>
<sequence length="382" mass="42104">MASRLDASKLTISLTGSPQTIPAISNVSTKDHSDHILTVSWTAKNGWSSPRITPYTNLSLPPTANALHYATACFEGMKLYRGFDGKLRLFRPLENCQRLLDSATRISLPAFEPEELQKLISELCRVDGPRWLPRNTSKGSCLYIRPTMIGIDADLGFHVPQEALLYVILTYWPTSTTIKPLRLSANTEQWVRAWPGGSGNTKLAANYGPALIAHGEAKRKGFDQVLWLFGAEGRVTEAGSTNFFVLWKGKSGGTEMVTPSLDSGLILPGITRRSVLELARKRFFETKEWELNGSMLLAKSLDVVERDFTVHDIVEAAEEGRLLGAFAVGTAAFVNSVSQIDALGRTIHVDIDAVPYAALLHGWLSNIMYGLEPSDWTQVVEE</sequence>
<dbReference type="GO" id="GO:0052655">
    <property type="term" value="F:L-valine-2-oxoglutarate transaminase activity"/>
    <property type="evidence" value="ECO:0007669"/>
    <property type="project" value="RHEA"/>
</dbReference>
<proteinExistence type="inferred from homology"/>
<dbReference type="GO" id="GO:0052656">
    <property type="term" value="F:L-isoleucine-2-oxoglutarate transaminase activity"/>
    <property type="evidence" value="ECO:0007669"/>
    <property type="project" value="RHEA"/>
</dbReference>
<dbReference type="InterPro" id="IPR005786">
    <property type="entry name" value="B_amino_transII"/>
</dbReference>
<dbReference type="SUPFAM" id="SSF56752">
    <property type="entry name" value="D-aminoacid aminotransferase-like PLP-dependent enzymes"/>
    <property type="match status" value="1"/>
</dbReference>
<protein>
    <recommendedName>
        <fullName evidence="9">Branched-chain-amino-acid aminotransferase</fullName>
        <ecNumber evidence="9">2.6.1.42</ecNumber>
    </recommendedName>
</protein>
<comment type="cofactor">
    <cofactor evidence="1 8">
        <name>pyridoxal 5'-phosphate</name>
        <dbReference type="ChEBI" id="CHEBI:597326"/>
    </cofactor>
</comment>
<dbReference type="EMBL" id="PDXD01000093">
    <property type="protein sequence ID" value="RYN63043.1"/>
    <property type="molecule type" value="Genomic_DNA"/>
</dbReference>
<feature type="modified residue" description="N6-(pyridoxal phosphate)lysine" evidence="6">
    <location>
        <position position="202"/>
    </location>
</feature>
<keyword evidence="4 9" id="KW-0808">Transferase</keyword>
<comment type="caution">
    <text evidence="10">The sequence shown here is derived from an EMBL/GenBank/DDBJ whole genome shotgun (WGS) entry which is preliminary data.</text>
</comment>
<dbReference type="PROSITE" id="PS00770">
    <property type="entry name" value="AA_TRANSFER_CLASS_4"/>
    <property type="match status" value="1"/>
</dbReference>
<dbReference type="PANTHER" id="PTHR11825">
    <property type="entry name" value="SUBGROUP IIII AMINOTRANSFERASE"/>
    <property type="match status" value="1"/>
</dbReference>
<comment type="catalytic activity">
    <reaction evidence="9">
        <text>L-isoleucine + 2-oxoglutarate = (S)-3-methyl-2-oxopentanoate + L-glutamate</text>
        <dbReference type="Rhea" id="RHEA:24801"/>
        <dbReference type="ChEBI" id="CHEBI:16810"/>
        <dbReference type="ChEBI" id="CHEBI:29985"/>
        <dbReference type="ChEBI" id="CHEBI:35146"/>
        <dbReference type="ChEBI" id="CHEBI:58045"/>
        <dbReference type="EC" id="2.6.1.42"/>
    </reaction>
</comment>
<comment type="catalytic activity">
    <reaction evidence="9">
        <text>L-valine + 2-oxoglutarate = 3-methyl-2-oxobutanoate + L-glutamate</text>
        <dbReference type="Rhea" id="RHEA:24813"/>
        <dbReference type="ChEBI" id="CHEBI:11851"/>
        <dbReference type="ChEBI" id="CHEBI:16810"/>
        <dbReference type="ChEBI" id="CHEBI:29985"/>
        <dbReference type="ChEBI" id="CHEBI:57762"/>
        <dbReference type="EC" id="2.6.1.42"/>
    </reaction>
</comment>
<comment type="similarity">
    <text evidence="2 7">Belongs to the class-IV pyridoxal-phosphate-dependent aminotransferase family.</text>
</comment>
<evidence type="ECO:0000256" key="3">
    <source>
        <dbReference type="ARBA" id="ARBA00022576"/>
    </source>
</evidence>
<keyword evidence="3 9" id="KW-0032">Aminotransferase</keyword>
<dbReference type="InterPro" id="IPR033939">
    <property type="entry name" value="BCAT_family"/>
</dbReference>
<dbReference type="GO" id="GO:0009098">
    <property type="term" value="P:L-leucine biosynthetic process"/>
    <property type="evidence" value="ECO:0007669"/>
    <property type="project" value="TreeGrafter"/>
</dbReference>
<evidence type="ECO:0000256" key="1">
    <source>
        <dbReference type="ARBA" id="ARBA00001933"/>
    </source>
</evidence>
<keyword evidence="5 8" id="KW-0663">Pyridoxal phosphate</keyword>
<evidence type="ECO:0000256" key="9">
    <source>
        <dbReference type="RuleBase" id="RU004517"/>
    </source>
</evidence>
<gene>
    <name evidence="10" type="ORF">AA0117_g12862</name>
</gene>
<reference evidence="11" key="1">
    <citation type="journal article" date="2019" name="bioRxiv">
        <title>Genomics, evolutionary history and diagnostics of the Alternaria alternata species group including apple and Asian pear pathotypes.</title>
        <authorList>
            <person name="Armitage A.D."/>
            <person name="Cockerton H.M."/>
            <person name="Sreenivasaprasad S."/>
            <person name="Woodhall J.W."/>
            <person name="Lane C.R."/>
            <person name="Harrison R.J."/>
            <person name="Clarkson J.P."/>
        </authorList>
    </citation>
    <scope>NUCLEOTIDE SEQUENCE [LARGE SCALE GENOMIC DNA]</scope>
    <source>
        <strain evidence="11">FERA 1177</strain>
    </source>
</reference>
<dbReference type="Gene3D" id="3.20.10.10">
    <property type="entry name" value="D-amino Acid Aminotransferase, subunit A, domain 2"/>
    <property type="match status" value="1"/>
</dbReference>
<dbReference type="VEuPathDB" id="FungiDB:CC77DRAFT_222929"/>
<dbReference type="Proteomes" id="UP000291422">
    <property type="component" value="Unassembled WGS sequence"/>
</dbReference>
<dbReference type="PANTHER" id="PTHR11825:SF69">
    <property type="entry name" value="BRANCHED-CHAIN-AMINO-ACID AMINOTRANSFERASE"/>
    <property type="match status" value="1"/>
</dbReference>
<organism evidence="10 11">
    <name type="scientific">Alternaria alternata</name>
    <name type="common">Alternaria rot fungus</name>
    <name type="synonym">Torula alternata</name>
    <dbReference type="NCBI Taxonomy" id="5599"/>
    <lineage>
        <taxon>Eukaryota</taxon>
        <taxon>Fungi</taxon>
        <taxon>Dikarya</taxon>
        <taxon>Ascomycota</taxon>
        <taxon>Pezizomycotina</taxon>
        <taxon>Dothideomycetes</taxon>
        <taxon>Pleosporomycetidae</taxon>
        <taxon>Pleosporales</taxon>
        <taxon>Pleosporineae</taxon>
        <taxon>Pleosporaceae</taxon>
        <taxon>Alternaria</taxon>
        <taxon>Alternaria sect. Alternaria</taxon>
        <taxon>Alternaria alternata complex</taxon>
    </lineage>
</organism>
<evidence type="ECO:0000256" key="4">
    <source>
        <dbReference type="ARBA" id="ARBA00022679"/>
    </source>
</evidence>
<evidence type="ECO:0000256" key="2">
    <source>
        <dbReference type="ARBA" id="ARBA00009320"/>
    </source>
</evidence>
<dbReference type="InterPro" id="IPR036038">
    <property type="entry name" value="Aminotransferase-like"/>
</dbReference>
<dbReference type="InterPro" id="IPR001544">
    <property type="entry name" value="Aminotrans_IV"/>
</dbReference>
<dbReference type="AlphaFoldDB" id="A0A4Q4MZH8"/>
<dbReference type="InterPro" id="IPR043132">
    <property type="entry name" value="BCAT-like_C"/>
</dbReference>
<dbReference type="Pfam" id="PF01063">
    <property type="entry name" value="Aminotran_4"/>
    <property type="match status" value="1"/>
</dbReference>
<dbReference type="EC" id="2.6.1.42" evidence="9"/>
<dbReference type="PIRSF" id="PIRSF006468">
    <property type="entry name" value="BCAT1"/>
    <property type="match status" value="1"/>
</dbReference>
<dbReference type="GO" id="GO:0052654">
    <property type="term" value="F:L-leucine-2-oxoglutarate transaminase activity"/>
    <property type="evidence" value="ECO:0007669"/>
    <property type="project" value="RHEA"/>
</dbReference>
<evidence type="ECO:0000256" key="6">
    <source>
        <dbReference type="PIRSR" id="PIRSR006468-1"/>
    </source>
</evidence>
<evidence type="ECO:0000256" key="5">
    <source>
        <dbReference type="ARBA" id="ARBA00022898"/>
    </source>
</evidence>
<keyword evidence="9" id="KW-0100">Branched-chain amino acid biosynthesis</keyword>
<evidence type="ECO:0000313" key="10">
    <source>
        <dbReference type="EMBL" id="RYN63043.1"/>
    </source>
</evidence>
<evidence type="ECO:0000313" key="11">
    <source>
        <dbReference type="Proteomes" id="UP000291422"/>
    </source>
</evidence>